<keyword evidence="1" id="KW-0472">Membrane</keyword>
<keyword evidence="1" id="KW-1133">Transmembrane helix</keyword>
<protein>
    <submittedName>
        <fullName evidence="2">Uncharacterized protein</fullName>
    </submittedName>
</protein>
<proteinExistence type="predicted"/>
<evidence type="ECO:0000256" key="1">
    <source>
        <dbReference type="SAM" id="Phobius"/>
    </source>
</evidence>
<keyword evidence="3" id="KW-1185">Reference proteome</keyword>
<dbReference type="Proteomes" id="UP000008311">
    <property type="component" value="Unassembled WGS sequence"/>
</dbReference>
<dbReference type="EMBL" id="EQ974084">
    <property type="protein sequence ID" value="EEF34151.1"/>
    <property type="molecule type" value="Genomic_DNA"/>
</dbReference>
<feature type="transmembrane region" description="Helical" evidence="1">
    <location>
        <begin position="55"/>
        <end position="77"/>
    </location>
</feature>
<name>B9SQG7_RICCO</name>
<keyword evidence="1" id="KW-0812">Transmembrane</keyword>
<feature type="transmembrane region" description="Helical" evidence="1">
    <location>
        <begin position="97"/>
        <end position="115"/>
    </location>
</feature>
<sequence length="125" mass="14336">MAEGGFARAGQTDYVECWKVSWKTPYIIRLVLFDSYNRNVCTELMASAQTPCVIILGRLLIGLGIAMVSMTHLFTYHKPHLSELAQWFYDHWRAPRNWRWVPGVAGVPSWSMLGLNSSINQGYKR</sequence>
<organism evidence="2 3">
    <name type="scientific">Ricinus communis</name>
    <name type="common">Castor bean</name>
    <dbReference type="NCBI Taxonomy" id="3988"/>
    <lineage>
        <taxon>Eukaryota</taxon>
        <taxon>Viridiplantae</taxon>
        <taxon>Streptophyta</taxon>
        <taxon>Embryophyta</taxon>
        <taxon>Tracheophyta</taxon>
        <taxon>Spermatophyta</taxon>
        <taxon>Magnoliopsida</taxon>
        <taxon>eudicotyledons</taxon>
        <taxon>Gunneridae</taxon>
        <taxon>Pentapetalae</taxon>
        <taxon>rosids</taxon>
        <taxon>fabids</taxon>
        <taxon>Malpighiales</taxon>
        <taxon>Euphorbiaceae</taxon>
        <taxon>Acalyphoideae</taxon>
        <taxon>Acalypheae</taxon>
        <taxon>Ricinus</taxon>
    </lineage>
</organism>
<dbReference type="AlphaFoldDB" id="B9SQG7"/>
<accession>B9SQG7</accession>
<evidence type="ECO:0000313" key="2">
    <source>
        <dbReference type="EMBL" id="EEF34151.1"/>
    </source>
</evidence>
<evidence type="ECO:0000313" key="3">
    <source>
        <dbReference type="Proteomes" id="UP000008311"/>
    </source>
</evidence>
<dbReference type="InParanoid" id="B9SQG7"/>
<reference evidence="3" key="1">
    <citation type="journal article" date="2010" name="Nat. Biotechnol.">
        <title>Draft genome sequence of the oilseed species Ricinus communis.</title>
        <authorList>
            <person name="Chan A.P."/>
            <person name="Crabtree J."/>
            <person name="Zhao Q."/>
            <person name="Lorenzi H."/>
            <person name="Orvis J."/>
            <person name="Puiu D."/>
            <person name="Melake-Berhan A."/>
            <person name="Jones K.M."/>
            <person name="Redman J."/>
            <person name="Chen G."/>
            <person name="Cahoon E.B."/>
            <person name="Gedil M."/>
            <person name="Stanke M."/>
            <person name="Haas B.J."/>
            <person name="Wortman J.R."/>
            <person name="Fraser-Liggett C.M."/>
            <person name="Ravel J."/>
            <person name="Rabinowicz P.D."/>
        </authorList>
    </citation>
    <scope>NUCLEOTIDE SEQUENCE [LARGE SCALE GENOMIC DNA]</scope>
    <source>
        <strain evidence="3">cv. Hale</strain>
    </source>
</reference>
<gene>
    <name evidence="2" type="ORF">RCOM_1274920</name>
</gene>